<dbReference type="Pfam" id="PF07690">
    <property type="entry name" value="MFS_1"/>
    <property type="match status" value="1"/>
</dbReference>
<comment type="caution">
    <text evidence="9">The sequence shown here is derived from an EMBL/GenBank/DDBJ whole genome shotgun (WGS) entry which is preliminary data.</text>
</comment>
<feature type="transmembrane region" description="Helical" evidence="7">
    <location>
        <begin position="210"/>
        <end position="231"/>
    </location>
</feature>
<accession>A0A066W9J6</accession>
<keyword evidence="2" id="KW-0813">Transport</keyword>
<dbReference type="OrthoDB" id="2962993at2759"/>
<dbReference type="HOGENOM" id="CLU_001265_0_1_1"/>
<keyword evidence="10" id="KW-1185">Reference proteome</keyword>
<dbReference type="Proteomes" id="UP000027361">
    <property type="component" value="Unassembled WGS sequence"/>
</dbReference>
<feature type="region of interest" description="Disordered" evidence="6">
    <location>
        <begin position="1"/>
        <end position="30"/>
    </location>
</feature>
<feature type="transmembrane region" description="Helical" evidence="7">
    <location>
        <begin position="405"/>
        <end position="428"/>
    </location>
</feature>
<dbReference type="GO" id="GO:0016020">
    <property type="term" value="C:membrane"/>
    <property type="evidence" value="ECO:0007669"/>
    <property type="project" value="UniProtKB-SubCell"/>
</dbReference>
<organism evidence="9 10">
    <name type="scientific">Tilletiaria anomala (strain ATCC 24038 / CBS 436.72 / UBC 951)</name>
    <dbReference type="NCBI Taxonomy" id="1037660"/>
    <lineage>
        <taxon>Eukaryota</taxon>
        <taxon>Fungi</taxon>
        <taxon>Dikarya</taxon>
        <taxon>Basidiomycota</taxon>
        <taxon>Ustilaginomycotina</taxon>
        <taxon>Exobasidiomycetes</taxon>
        <taxon>Georgefischeriales</taxon>
        <taxon>Tilletiariaceae</taxon>
        <taxon>Tilletiaria</taxon>
    </lineage>
</organism>
<dbReference type="InterPro" id="IPR036259">
    <property type="entry name" value="MFS_trans_sf"/>
</dbReference>
<dbReference type="InParanoid" id="A0A066W9J6"/>
<feature type="transmembrane region" description="Helical" evidence="7">
    <location>
        <begin position="473"/>
        <end position="493"/>
    </location>
</feature>
<feature type="transmembrane region" description="Helical" evidence="7">
    <location>
        <begin position="380"/>
        <end position="399"/>
    </location>
</feature>
<dbReference type="AlphaFoldDB" id="A0A066W9J6"/>
<sequence length="583" mass="63507">MLSGVTGVPVHSGGVHPEYASTSHEATDDGKQDLTMTLNAVRTSNDFPVAERRKGSDDDGEAPWVSPLTPEQERKVQWKVDMALIPWLSFLYLLSFLDRSAIGNAKLYGLEKSIGLTPTQYNICLTVFFIPYALFEIPSNVLLKRLKPSIWFPSITIAVGICMLSQGVVKNYGGLVAARVSLAIAEAGLFPGVNFLLSGWYTRSQFGIRAAIFFSAASVAGAFGGLLSVAIVKMDGVGGYEGWRWIFIIIGLITFVAGVASFILVPDFPADSKFLKEDERAYLIGRLQNDQQYSAKGEHFSWVNVAKGFLDWKMWVGGLVYAGCDGPLYAFSLFTPTIVKATFVGSSGTKANLLSVPIYVLACLQVLAVGFFTARYGHRALINIIMMCIGAVGYIILLASNNNALSYFAIYIAATGIYCTIPNTIALTSASIEGTFKKSVVMGYIISFGNLNGAVTSGAIYKAKDAPHYRLGHGIVLLYICIGIISTGVYWWCVSRENRLRDEGARNEKILSSSIAREERQELADKAHEERLHAIRDGDSNGLVKQFHLLLARTHSLPGGTYASVADAKAKKGDDWSGHRYST</sequence>
<evidence type="ECO:0000259" key="8">
    <source>
        <dbReference type="PROSITE" id="PS50850"/>
    </source>
</evidence>
<dbReference type="PROSITE" id="PS50850">
    <property type="entry name" value="MFS"/>
    <property type="match status" value="1"/>
</dbReference>
<feature type="transmembrane region" description="Helical" evidence="7">
    <location>
        <begin position="314"/>
        <end position="334"/>
    </location>
</feature>
<reference evidence="9 10" key="1">
    <citation type="submission" date="2014-05" db="EMBL/GenBank/DDBJ databases">
        <title>Draft genome sequence of a rare smut relative, Tilletiaria anomala UBC 951.</title>
        <authorList>
            <consortium name="DOE Joint Genome Institute"/>
            <person name="Toome M."/>
            <person name="Kuo A."/>
            <person name="Henrissat B."/>
            <person name="Lipzen A."/>
            <person name="Tritt A."/>
            <person name="Yoshinaga Y."/>
            <person name="Zane M."/>
            <person name="Barry K."/>
            <person name="Grigoriev I.V."/>
            <person name="Spatafora J.W."/>
            <person name="Aimea M.C."/>
        </authorList>
    </citation>
    <scope>NUCLEOTIDE SEQUENCE [LARGE SCALE GENOMIC DNA]</scope>
    <source>
        <strain evidence="9 10">UBC 951</strain>
    </source>
</reference>
<dbReference type="InterPro" id="IPR020846">
    <property type="entry name" value="MFS_dom"/>
</dbReference>
<feature type="region of interest" description="Disordered" evidence="6">
    <location>
        <begin position="48"/>
        <end position="67"/>
    </location>
</feature>
<feature type="transmembrane region" description="Helical" evidence="7">
    <location>
        <begin position="119"/>
        <end position="138"/>
    </location>
</feature>
<feature type="transmembrane region" description="Helical" evidence="7">
    <location>
        <begin position="440"/>
        <end position="461"/>
    </location>
</feature>
<dbReference type="Gene3D" id="1.20.1250.20">
    <property type="entry name" value="MFS general substrate transporter like domains"/>
    <property type="match status" value="2"/>
</dbReference>
<dbReference type="OMA" id="LWGICMT"/>
<evidence type="ECO:0000256" key="2">
    <source>
        <dbReference type="ARBA" id="ARBA00022448"/>
    </source>
</evidence>
<dbReference type="RefSeq" id="XP_013243941.1">
    <property type="nucleotide sequence ID" value="XM_013388487.1"/>
</dbReference>
<dbReference type="FunFam" id="1.20.1250.20:FF:000034">
    <property type="entry name" value="MFS general substrate transporter"/>
    <property type="match status" value="1"/>
</dbReference>
<evidence type="ECO:0000256" key="3">
    <source>
        <dbReference type="ARBA" id="ARBA00022692"/>
    </source>
</evidence>
<evidence type="ECO:0000256" key="6">
    <source>
        <dbReference type="SAM" id="MobiDB-lite"/>
    </source>
</evidence>
<keyword evidence="5 7" id="KW-0472">Membrane</keyword>
<dbReference type="PANTHER" id="PTHR43791">
    <property type="entry name" value="PERMEASE-RELATED"/>
    <property type="match status" value="1"/>
</dbReference>
<keyword evidence="4 7" id="KW-1133">Transmembrane helix</keyword>
<feature type="transmembrane region" description="Helical" evidence="7">
    <location>
        <begin position="243"/>
        <end position="265"/>
    </location>
</feature>
<dbReference type="PANTHER" id="PTHR43791:SF19">
    <property type="entry name" value="TRANSPORTER, PUTATIVE (AFU_ORTHOLOGUE AFUA_1G01812)-RELATED"/>
    <property type="match status" value="1"/>
</dbReference>
<dbReference type="GO" id="GO:0022857">
    <property type="term" value="F:transmembrane transporter activity"/>
    <property type="evidence" value="ECO:0007669"/>
    <property type="project" value="InterPro"/>
</dbReference>
<dbReference type="FunCoup" id="A0A066W9J6">
    <property type="interactions" value="66"/>
</dbReference>
<feature type="transmembrane region" description="Helical" evidence="7">
    <location>
        <begin position="354"/>
        <end position="373"/>
    </location>
</feature>
<dbReference type="InterPro" id="IPR011701">
    <property type="entry name" value="MFS"/>
</dbReference>
<dbReference type="EMBL" id="JMSN01000028">
    <property type="protein sequence ID" value="KDN47749.1"/>
    <property type="molecule type" value="Genomic_DNA"/>
</dbReference>
<protein>
    <submittedName>
        <fullName evidence="9">MFS general substrate transporter</fullName>
    </submittedName>
</protein>
<evidence type="ECO:0000313" key="10">
    <source>
        <dbReference type="Proteomes" id="UP000027361"/>
    </source>
</evidence>
<evidence type="ECO:0000313" key="9">
    <source>
        <dbReference type="EMBL" id="KDN47749.1"/>
    </source>
</evidence>
<feature type="transmembrane region" description="Helical" evidence="7">
    <location>
        <begin position="175"/>
        <end position="198"/>
    </location>
</feature>
<evidence type="ECO:0000256" key="7">
    <source>
        <dbReference type="SAM" id="Phobius"/>
    </source>
</evidence>
<proteinExistence type="predicted"/>
<dbReference type="STRING" id="1037660.A0A066W9J6"/>
<gene>
    <name evidence="9" type="ORF">K437DRAFT_255758</name>
</gene>
<evidence type="ECO:0000256" key="5">
    <source>
        <dbReference type="ARBA" id="ARBA00023136"/>
    </source>
</evidence>
<evidence type="ECO:0000256" key="1">
    <source>
        <dbReference type="ARBA" id="ARBA00004141"/>
    </source>
</evidence>
<name>A0A066W9J6_TILAU</name>
<comment type="subcellular location">
    <subcellularLocation>
        <location evidence="1">Membrane</location>
        <topology evidence="1">Multi-pass membrane protein</topology>
    </subcellularLocation>
</comment>
<keyword evidence="3 7" id="KW-0812">Transmembrane</keyword>
<dbReference type="GeneID" id="25264244"/>
<dbReference type="SUPFAM" id="SSF103473">
    <property type="entry name" value="MFS general substrate transporter"/>
    <property type="match status" value="1"/>
</dbReference>
<feature type="domain" description="Major facilitator superfamily (MFS) profile" evidence="8">
    <location>
        <begin position="84"/>
        <end position="498"/>
    </location>
</feature>
<evidence type="ECO:0000256" key="4">
    <source>
        <dbReference type="ARBA" id="ARBA00022989"/>
    </source>
</evidence>
<feature type="transmembrane region" description="Helical" evidence="7">
    <location>
        <begin position="150"/>
        <end position="169"/>
    </location>
</feature>